<accession>A0A6M6DS13</accession>
<evidence type="ECO:0000313" key="5">
    <source>
        <dbReference type="Proteomes" id="UP000501076"/>
    </source>
</evidence>
<evidence type="ECO:0000256" key="1">
    <source>
        <dbReference type="ARBA" id="ARBA00022737"/>
    </source>
</evidence>
<feature type="repeat" description="ANK" evidence="3">
    <location>
        <begin position="71"/>
        <end position="103"/>
    </location>
</feature>
<dbReference type="Pfam" id="PF12796">
    <property type="entry name" value="Ank_2"/>
    <property type="match status" value="2"/>
</dbReference>
<name>A0A6M6DS13_PRIMG</name>
<dbReference type="PRINTS" id="PR01415">
    <property type="entry name" value="ANKYRIN"/>
</dbReference>
<gene>
    <name evidence="4" type="ORF">FDZ14_08165</name>
</gene>
<protein>
    <submittedName>
        <fullName evidence="4">Ankyrin repeat domain-containing protein</fullName>
    </submittedName>
</protein>
<organism evidence="4 5">
    <name type="scientific">Priestia megaterium</name>
    <name type="common">Bacillus megaterium</name>
    <dbReference type="NCBI Taxonomy" id="1404"/>
    <lineage>
        <taxon>Bacteria</taxon>
        <taxon>Bacillati</taxon>
        <taxon>Bacillota</taxon>
        <taxon>Bacilli</taxon>
        <taxon>Bacillales</taxon>
        <taxon>Bacillaceae</taxon>
        <taxon>Priestia</taxon>
    </lineage>
</organism>
<dbReference type="SMART" id="SM00248">
    <property type="entry name" value="ANK"/>
    <property type="match status" value="4"/>
</dbReference>
<dbReference type="Gene3D" id="1.25.40.20">
    <property type="entry name" value="Ankyrin repeat-containing domain"/>
    <property type="match status" value="1"/>
</dbReference>
<evidence type="ECO:0000256" key="2">
    <source>
        <dbReference type="ARBA" id="ARBA00023043"/>
    </source>
</evidence>
<evidence type="ECO:0000256" key="3">
    <source>
        <dbReference type="PROSITE-ProRule" id="PRU00023"/>
    </source>
</evidence>
<dbReference type="PROSITE" id="PS50297">
    <property type="entry name" value="ANK_REP_REGION"/>
    <property type="match status" value="3"/>
</dbReference>
<feature type="repeat" description="ANK" evidence="3">
    <location>
        <begin position="104"/>
        <end position="136"/>
    </location>
</feature>
<dbReference type="GO" id="GO:0085020">
    <property type="term" value="P:protein K6-linked ubiquitination"/>
    <property type="evidence" value="ECO:0007669"/>
    <property type="project" value="TreeGrafter"/>
</dbReference>
<dbReference type="PANTHER" id="PTHR24171:SF8">
    <property type="entry name" value="BRCA1-ASSOCIATED RING DOMAIN PROTEIN 1"/>
    <property type="match status" value="1"/>
</dbReference>
<dbReference type="EMBL" id="CP045272">
    <property type="protein sequence ID" value="QJX76176.1"/>
    <property type="molecule type" value="Genomic_DNA"/>
</dbReference>
<proteinExistence type="predicted"/>
<sequence>MEYIDQITNAAVNGESEEIKALLNKEPSLLNAFNSDGWTPLHLACYFGQVDSAKLLLSLGADIDAKAKNPNESMPLHAAVANKQIQAVDLLLTKGADVNAKQSGGWTSLHEASLLGDKNMIKLLIEKGADIKMQKDDGKTPLEIAIEKKQDSAVHLFTQYLNNKA</sequence>
<dbReference type="AlphaFoldDB" id="A0A6M6DS13"/>
<dbReference type="SUPFAM" id="SSF48403">
    <property type="entry name" value="Ankyrin repeat"/>
    <property type="match status" value="1"/>
</dbReference>
<feature type="repeat" description="ANK" evidence="3">
    <location>
        <begin position="36"/>
        <end position="68"/>
    </location>
</feature>
<evidence type="ECO:0000313" key="4">
    <source>
        <dbReference type="EMBL" id="QJX76176.1"/>
    </source>
</evidence>
<dbReference type="Proteomes" id="UP000501076">
    <property type="component" value="Chromosome"/>
</dbReference>
<keyword evidence="1" id="KW-0677">Repeat</keyword>
<dbReference type="PROSITE" id="PS50088">
    <property type="entry name" value="ANK_REPEAT"/>
    <property type="match status" value="3"/>
</dbReference>
<dbReference type="InterPro" id="IPR036770">
    <property type="entry name" value="Ankyrin_rpt-contain_sf"/>
</dbReference>
<keyword evidence="2 3" id="KW-0040">ANK repeat</keyword>
<dbReference type="RefSeq" id="WP_171776747.1">
    <property type="nucleotide sequence ID" value="NZ_CM125449.1"/>
</dbReference>
<dbReference type="GO" id="GO:0004842">
    <property type="term" value="F:ubiquitin-protein transferase activity"/>
    <property type="evidence" value="ECO:0007669"/>
    <property type="project" value="TreeGrafter"/>
</dbReference>
<dbReference type="PANTHER" id="PTHR24171">
    <property type="entry name" value="ANKYRIN REPEAT DOMAIN-CONTAINING PROTEIN 39-RELATED"/>
    <property type="match status" value="1"/>
</dbReference>
<reference evidence="4 5" key="1">
    <citation type="submission" date="2019-10" db="EMBL/GenBank/DDBJ databases">
        <title>Complete genome sequences for adaption low water activity.</title>
        <authorList>
            <person name="Zhao L."/>
            <person name="Zhong J."/>
        </authorList>
    </citation>
    <scope>NUCLEOTIDE SEQUENCE [LARGE SCALE GENOMIC DNA]</scope>
    <source>
        <strain evidence="4 5">FDU301</strain>
    </source>
</reference>
<dbReference type="InterPro" id="IPR002110">
    <property type="entry name" value="Ankyrin_rpt"/>
</dbReference>